<dbReference type="PANTHER" id="PTHR46469:SF1">
    <property type="entry name" value="TRANSCRIPTION INITIATION FACTOR TFIID SUBUNIT 8"/>
    <property type="match status" value="1"/>
</dbReference>
<reference evidence="9 10" key="1">
    <citation type="submission" date="2017-12" db="EMBL/GenBank/DDBJ databases">
        <title>Genome Sequence of the Amphotericin B-resistant Candida duobushaemulonii strain, B09383.</title>
        <authorList>
            <person name="Chow N.A."/>
            <person name="Gade L."/>
            <person name="Batra D."/>
            <person name="Rowe L.A."/>
            <person name="Loparev V.N."/>
            <person name="Litvintseva A.P."/>
        </authorList>
    </citation>
    <scope>NUCLEOTIDE SEQUENCE [LARGE SCALE GENOMIC DNA]</scope>
    <source>
        <strain evidence="9 10">B09383</strain>
    </source>
</reference>
<evidence type="ECO:0000256" key="5">
    <source>
        <dbReference type="ARBA" id="ARBA00023163"/>
    </source>
</evidence>
<dbReference type="Proteomes" id="UP000244406">
    <property type="component" value="Unassembled WGS sequence"/>
</dbReference>
<evidence type="ECO:0000256" key="2">
    <source>
        <dbReference type="ARBA" id="ARBA00008767"/>
    </source>
</evidence>
<feature type="compositionally biased region" description="Polar residues" evidence="7">
    <location>
        <begin position="578"/>
        <end position="591"/>
    </location>
</feature>
<dbReference type="GO" id="GO:0006367">
    <property type="term" value="P:transcription initiation at RNA polymerase II promoter"/>
    <property type="evidence" value="ECO:0007669"/>
    <property type="project" value="TreeGrafter"/>
</dbReference>
<name>A0A2V1A8Z8_9ASCO</name>
<feature type="compositionally biased region" description="Acidic residues" evidence="7">
    <location>
        <begin position="517"/>
        <end position="529"/>
    </location>
</feature>
<dbReference type="RefSeq" id="XP_025334663.1">
    <property type="nucleotide sequence ID" value="XM_025480363.1"/>
</dbReference>
<feature type="compositionally biased region" description="Basic and acidic residues" evidence="7">
    <location>
        <begin position="505"/>
        <end position="516"/>
    </location>
</feature>
<dbReference type="InterPro" id="IPR019473">
    <property type="entry name" value="TFIID_su8_C"/>
</dbReference>
<evidence type="ECO:0000256" key="7">
    <source>
        <dbReference type="SAM" id="MobiDB-lite"/>
    </source>
</evidence>
<evidence type="ECO:0000256" key="3">
    <source>
        <dbReference type="ARBA" id="ARBA00017307"/>
    </source>
</evidence>
<comment type="subcellular location">
    <subcellularLocation>
        <location evidence="1">Nucleus</location>
    </subcellularLocation>
</comment>
<keyword evidence="10" id="KW-1185">Reference proteome</keyword>
<proteinExistence type="inferred from homology"/>
<feature type="compositionally biased region" description="Low complexity" evidence="7">
    <location>
        <begin position="564"/>
        <end position="577"/>
    </location>
</feature>
<feature type="compositionally biased region" description="Basic and acidic residues" evidence="7">
    <location>
        <begin position="316"/>
        <end position="326"/>
    </location>
</feature>
<feature type="compositionally biased region" description="Low complexity" evidence="7">
    <location>
        <begin position="530"/>
        <end position="539"/>
    </location>
</feature>
<dbReference type="PANTHER" id="PTHR46469">
    <property type="entry name" value="TRANSCRIPTION INITIATION FACTOR TFIID SUBUNIT 8"/>
    <property type="match status" value="1"/>
</dbReference>
<feature type="region of interest" description="Disordered" evidence="7">
    <location>
        <begin position="1"/>
        <end position="38"/>
    </location>
</feature>
<feature type="compositionally biased region" description="Acidic residues" evidence="7">
    <location>
        <begin position="547"/>
        <end position="563"/>
    </location>
</feature>
<dbReference type="EMBL" id="PKFP01000001">
    <property type="protein sequence ID" value="PVH13723.1"/>
    <property type="molecule type" value="Genomic_DNA"/>
</dbReference>
<evidence type="ECO:0000313" key="10">
    <source>
        <dbReference type="Proteomes" id="UP000244406"/>
    </source>
</evidence>
<dbReference type="Pfam" id="PF10406">
    <property type="entry name" value="TAF8_C"/>
    <property type="match status" value="1"/>
</dbReference>
<comment type="similarity">
    <text evidence="2">Belongs to the TAF8 family.</text>
</comment>
<dbReference type="AlphaFoldDB" id="A0A2V1A8Z8"/>
<gene>
    <name evidence="9" type="ORF">CXQ87_001841</name>
</gene>
<feature type="compositionally biased region" description="Polar residues" evidence="7">
    <location>
        <begin position="490"/>
        <end position="500"/>
    </location>
</feature>
<evidence type="ECO:0000256" key="4">
    <source>
        <dbReference type="ARBA" id="ARBA00023015"/>
    </source>
</evidence>
<evidence type="ECO:0000313" key="9">
    <source>
        <dbReference type="EMBL" id="PVH13723.1"/>
    </source>
</evidence>
<keyword evidence="4" id="KW-0805">Transcription regulation</keyword>
<sequence length="610" mass="69301">MAESPEPQEPTNVTHRTRNAGRRDSIEKEAQEKKKFDKERARIIKESLKSDYVEPDKRHLGHLSHLTAPHDDKTACIEPMDFQLRKFAGLIVTTHKAKPQFSEEFIDELGNLASEYLHKLIGSLHKYTEVQRHKRPGVHDLDICFHNNCISPGSLYSEYERCRVLPEATKLHKNTLDRQANQLLDDFYAEEFHLDKNDPSAVFHANDQHEVASLIPRQSSRPSYIPDYFPTLPPDYTYQNTGNYMKTITELKQIKLKLVEESRLNEGSLYKLIDREVPEEAVLSELDSDDEDIMSVSGEGHATDVESPQEANAEASETKEKPKEDEGQPAPEEPKPPTSSKRFDFVDYAMRRKAAKERAAKKLAAHRKKREDDILLKREKKYSPYATALPTAEDNAFYESFLQKSLKRVVKATKEAHEKKRAKIAELLEERARQEKEQEKNAGSFEFGFAFNPNANVSDESEEEDDVGELDFGDDFKLVENRTDVAGKRPSSSSDQTAQPISEAAEQKGEGDFDMKEAEDDVGDLENELDNALNENSNLPAPIPFDDGMDGFESSDSDSDEDTNVGNLNFDNNNNNNITQPQEPATTTTFEMNFPPEVSEESEEDDMIDM</sequence>
<evidence type="ECO:0000256" key="1">
    <source>
        <dbReference type="ARBA" id="ARBA00004123"/>
    </source>
</evidence>
<comment type="caution">
    <text evidence="9">The sequence shown here is derived from an EMBL/GenBank/DDBJ whole genome shotgun (WGS) entry which is preliminary data.</text>
</comment>
<evidence type="ECO:0000259" key="8">
    <source>
        <dbReference type="Pfam" id="PF10406"/>
    </source>
</evidence>
<dbReference type="CDD" id="cd08049">
    <property type="entry name" value="TAF8"/>
    <property type="match status" value="1"/>
</dbReference>
<keyword evidence="5" id="KW-0804">Transcription</keyword>
<feature type="compositionally biased region" description="Acidic residues" evidence="7">
    <location>
        <begin position="598"/>
        <end position="610"/>
    </location>
</feature>
<dbReference type="InterPro" id="IPR037818">
    <property type="entry name" value="TAF8"/>
</dbReference>
<evidence type="ECO:0000256" key="6">
    <source>
        <dbReference type="ARBA" id="ARBA00023242"/>
    </source>
</evidence>
<accession>A0A2V1A8Z8</accession>
<dbReference type="GO" id="GO:0005669">
    <property type="term" value="C:transcription factor TFIID complex"/>
    <property type="evidence" value="ECO:0007669"/>
    <property type="project" value="InterPro"/>
</dbReference>
<dbReference type="GeneID" id="37001841"/>
<feature type="region of interest" description="Disordered" evidence="7">
    <location>
        <begin position="285"/>
        <end position="344"/>
    </location>
</feature>
<feature type="compositionally biased region" description="Basic and acidic residues" evidence="7">
    <location>
        <begin position="21"/>
        <end position="38"/>
    </location>
</feature>
<dbReference type="VEuPathDB" id="FungiDB:CXQ87_001841"/>
<keyword evidence="6" id="KW-0539">Nucleus</keyword>
<protein>
    <recommendedName>
        <fullName evidence="3">Transcription initiation factor TFIID subunit 8</fullName>
    </recommendedName>
</protein>
<organism evidence="9 10">
    <name type="scientific">Candidozyma duobushaemuli</name>
    <dbReference type="NCBI Taxonomy" id="1231522"/>
    <lineage>
        <taxon>Eukaryota</taxon>
        <taxon>Fungi</taxon>
        <taxon>Dikarya</taxon>
        <taxon>Ascomycota</taxon>
        <taxon>Saccharomycotina</taxon>
        <taxon>Pichiomycetes</taxon>
        <taxon>Metschnikowiaceae</taxon>
        <taxon>Candidozyma</taxon>
    </lineage>
</organism>
<feature type="region of interest" description="Disordered" evidence="7">
    <location>
        <begin position="434"/>
        <end position="610"/>
    </location>
</feature>
<feature type="compositionally biased region" description="Basic and acidic residues" evidence="7">
    <location>
        <begin position="474"/>
        <end position="487"/>
    </location>
</feature>
<feature type="compositionally biased region" description="Acidic residues" evidence="7">
    <location>
        <begin position="459"/>
        <end position="473"/>
    </location>
</feature>
<feature type="domain" description="Transcription factor TFIID subunit 8 C-terminal" evidence="8">
    <location>
        <begin position="224"/>
        <end position="272"/>
    </location>
</feature>